<dbReference type="Gene3D" id="1.10.510.10">
    <property type="entry name" value="Transferase(Phosphotransferase) domain 1"/>
    <property type="match status" value="1"/>
</dbReference>
<evidence type="ECO:0000313" key="3">
    <source>
        <dbReference type="WBParaSite" id="ACRNAN_scaffold27519.g26242.t1"/>
    </source>
</evidence>
<dbReference type="AlphaFoldDB" id="A0A914DHY8"/>
<organism evidence="2 3">
    <name type="scientific">Acrobeloides nanus</name>
    <dbReference type="NCBI Taxonomy" id="290746"/>
    <lineage>
        <taxon>Eukaryota</taxon>
        <taxon>Metazoa</taxon>
        <taxon>Ecdysozoa</taxon>
        <taxon>Nematoda</taxon>
        <taxon>Chromadorea</taxon>
        <taxon>Rhabditida</taxon>
        <taxon>Tylenchina</taxon>
        <taxon>Cephalobomorpha</taxon>
        <taxon>Cephaloboidea</taxon>
        <taxon>Cephalobidae</taxon>
        <taxon>Acrobeloides</taxon>
    </lineage>
</organism>
<dbReference type="Proteomes" id="UP000887540">
    <property type="component" value="Unplaced"/>
</dbReference>
<sequence>MFEVFSFGQVPYTDLGPKDLVEYLKAGNGLSCPQTATEEIYGIMLNCWKVDREERPNCETLANVFYEILEKATKSYGYVEGSIDVLGR</sequence>
<dbReference type="InterPro" id="IPR001245">
    <property type="entry name" value="Ser-Thr/Tyr_kinase_cat_dom"/>
</dbReference>
<dbReference type="SUPFAM" id="SSF56112">
    <property type="entry name" value="Protein kinase-like (PK-like)"/>
    <property type="match status" value="1"/>
</dbReference>
<feature type="domain" description="Serine-threonine/tyrosine-protein kinase catalytic" evidence="1">
    <location>
        <begin position="1"/>
        <end position="63"/>
    </location>
</feature>
<dbReference type="GO" id="GO:0005886">
    <property type="term" value="C:plasma membrane"/>
    <property type="evidence" value="ECO:0007669"/>
    <property type="project" value="TreeGrafter"/>
</dbReference>
<dbReference type="PANTHER" id="PTHR24416">
    <property type="entry name" value="TYROSINE-PROTEIN KINASE RECEPTOR"/>
    <property type="match status" value="1"/>
</dbReference>
<dbReference type="GO" id="GO:0004714">
    <property type="term" value="F:transmembrane receptor protein tyrosine kinase activity"/>
    <property type="evidence" value="ECO:0007669"/>
    <property type="project" value="TreeGrafter"/>
</dbReference>
<name>A0A914DHY8_9BILA</name>
<protein>
    <submittedName>
        <fullName evidence="3">Serine-threonine/tyrosine-protein kinase catalytic domain-containing protein</fullName>
    </submittedName>
</protein>
<accession>A0A914DHY8</accession>
<dbReference type="WBParaSite" id="ACRNAN_scaffold27519.g26242.t1">
    <property type="protein sequence ID" value="ACRNAN_scaffold27519.g26242.t1"/>
    <property type="gene ID" value="ACRNAN_scaffold27519.g26242"/>
</dbReference>
<proteinExistence type="predicted"/>
<dbReference type="PANTHER" id="PTHR24416:SF600">
    <property type="entry name" value="PDGF- AND VEGF-RECEPTOR RELATED, ISOFORM J"/>
    <property type="match status" value="1"/>
</dbReference>
<dbReference type="GO" id="GO:0043235">
    <property type="term" value="C:receptor complex"/>
    <property type="evidence" value="ECO:0007669"/>
    <property type="project" value="TreeGrafter"/>
</dbReference>
<dbReference type="Pfam" id="PF07714">
    <property type="entry name" value="PK_Tyr_Ser-Thr"/>
    <property type="match status" value="1"/>
</dbReference>
<dbReference type="InterPro" id="IPR011009">
    <property type="entry name" value="Kinase-like_dom_sf"/>
</dbReference>
<dbReference type="GO" id="GO:0007169">
    <property type="term" value="P:cell surface receptor protein tyrosine kinase signaling pathway"/>
    <property type="evidence" value="ECO:0007669"/>
    <property type="project" value="TreeGrafter"/>
</dbReference>
<evidence type="ECO:0000313" key="2">
    <source>
        <dbReference type="Proteomes" id="UP000887540"/>
    </source>
</evidence>
<reference evidence="3" key="1">
    <citation type="submission" date="2022-11" db="UniProtKB">
        <authorList>
            <consortium name="WormBaseParasite"/>
        </authorList>
    </citation>
    <scope>IDENTIFICATION</scope>
</reference>
<keyword evidence="2" id="KW-1185">Reference proteome</keyword>
<dbReference type="InterPro" id="IPR050122">
    <property type="entry name" value="RTK"/>
</dbReference>
<evidence type="ECO:0000259" key="1">
    <source>
        <dbReference type="Pfam" id="PF07714"/>
    </source>
</evidence>